<dbReference type="EMBL" id="CAJPIZ010001978">
    <property type="protein sequence ID" value="CAG2104356.1"/>
    <property type="molecule type" value="Genomic_DNA"/>
</dbReference>
<evidence type="ECO:0000313" key="1">
    <source>
        <dbReference type="EMBL" id="CAD7623926.1"/>
    </source>
</evidence>
<proteinExistence type="predicted"/>
<dbReference type="EMBL" id="OC856553">
    <property type="protein sequence ID" value="CAD7623926.1"/>
    <property type="molecule type" value="Genomic_DNA"/>
</dbReference>
<gene>
    <name evidence="1" type="ORF">OSB1V03_LOCUS4373</name>
</gene>
<dbReference type="AlphaFoldDB" id="A0A7R9KLA9"/>
<reference evidence="1" key="1">
    <citation type="submission" date="2020-11" db="EMBL/GenBank/DDBJ databases">
        <authorList>
            <person name="Tran Van P."/>
        </authorList>
    </citation>
    <scope>NUCLEOTIDE SEQUENCE</scope>
</reference>
<name>A0A7R9KLA9_9ACAR</name>
<dbReference type="Proteomes" id="UP000759131">
    <property type="component" value="Unassembled WGS sequence"/>
</dbReference>
<organism evidence="1">
    <name type="scientific">Medioppia subpectinata</name>
    <dbReference type="NCBI Taxonomy" id="1979941"/>
    <lineage>
        <taxon>Eukaryota</taxon>
        <taxon>Metazoa</taxon>
        <taxon>Ecdysozoa</taxon>
        <taxon>Arthropoda</taxon>
        <taxon>Chelicerata</taxon>
        <taxon>Arachnida</taxon>
        <taxon>Acari</taxon>
        <taxon>Acariformes</taxon>
        <taxon>Sarcoptiformes</taxon>
        <taxon>Oribatida</taxon>
        <taxon>Brachypylina</taxon>
        <taxon>Oppioidea</taxon>
        <taxon>Oppiidae</taxon>
        <taxon>Medioppia</taxon>
    </lineage>
</organism>
<evidence type="ECO:0000313" key="2">
    <source>
        <dbReference type="Proteomes" id="UP000759131"/>
    </source>
</evidence>
<sequence>MKSSHETGLWDKWQDASSKYAYKVYVKQDYVFPDDSPRNYMDLDKMKIALVQTMSLMGDLIPTTTNFACDMQIQDHHNIAHYFDYNFIPRGNFTFVWIQNTKESDTQALCAAQLFIVKELVRRTQYGAIPLQMENRGYLNISGHEIDSELTYLYSREADISLDEFQLNSYIASFAYAITPYNSPAMVILSGIYPNTDTSTHFGMFKRKATAIETRIINKALAKYDSNYIDSTITNFLSEFDVVMADIRDRRTHVLICSSQVMDLIMGQTSTYGRTVHVANAKYFDQPNAYTIHKDSDPVLIKAFVEIVVSLRECGLLNKWLQAAAVFAYDAYVDKTKEADIAPDRFQLTPAIHAFARVITVYNAPAIVVLGGHYPNTDSSPHLGIFKLFDVNQKATDIETRIINKGLSKPDDNYIDFSFTQMLSEINAVMAKIRDRKSHVLITTDGNMQLVMGQTSTYGRTVHVAKAKYFDQSIGYIVHKDCDPIIAKAFTKM</sequence>
<protein>
    <submittedName>
        <fullName evidence="1">Uncharacterized protein</fullName>
    </submittedName>
</protein>
<keyword evidence="2" id="KW-1185">Reference proteome</keyword>
<accession>A0A7R9KLA9</accession>